<keyword evidence="2" id="KW-1133">Transmembrane helix</keyword>
<protein>
    <submittedName>
        <fullName evidence="3">Uncharacterized protein</fullName>
    </submittedName>
</protein>
<keyword evidence="4" id="KW-1185">Reference proteome</keyword>
<feature type="transmembrane region" description="Helical" evidence="2">
    <location>
        <begin position="49"/>
        <end position="69"/>
    </location>
</feature>
<sequence length="76" mass="8358">SSSVVGGSSTPTPPHLPAWRQHRPCPFRAAAGSPLGRGRAVRRRSRSPVVLKLLLLELLLFQLKLLLLLQNVMLLL</sequence>
<dbReference type="AlphaFoldDB" id="A0AAV5SY51"/>
<evidence type="ECO:0000313" key="4">
    <source>
        <dbReference type="Proteomes" id="UP001432027"/>
    </source>
</evidence>
<proteinExistence type="predicted"/>
<gene>
    <name evidence="3" type="ORF">PENTCL1PPCAC_7354</name>
</gene>
<feature type="compositionally biased region" description="Low complexity" evidence="1">
    <location>
        <begin position="1"/>
        <end position="10"/>
    </location>
</feature>
<comment type="caution">
    <text evidence="3">The sequence shown here is derived from an EMBL/GenBank/DDBJ whole genome shotgun (WGS) entry which is preliminary data.</text>
</comment>
<keyword evidence="2" id="KW-0812">Transmembrane</keyword>
<accession>A0AAV5SY51</accession>
<dbReference type="Proteomes" id="UP001432027">
    <property type="component" value="Unassembled WGS sequence"/>
</dbReference>
<reference evidence="3" key="1">
    <citation type="submission" date="2023-10" db="EMBL/GenBank/DDBJ databases">
        <title>Genome assembly of Pristionchus species.</title>
        <authorList>
            <person name="Yoshida K."/>
            <person name="Sommer R.J."/>
        </authorList>
    </citation>
    <scope>NUCLEOTIDE SEQUENCE</scope>
    <source>
        <strain evidence="3">RS0144</strain>
    </source>
</reference>
<keyword evidence="2" id="KW-0472">Membrane</keyword>
<feature type="non-terminal residue" evidence="3">
    <location>
        <position position="76"/>
    </location>
</feature>
<name>A0AAV5SY51_9BILA</name>
<evidence type="ECO:0000256" key="2">
    <source>
        <dbReference type="SAM" id="Phobius"/>
    </source>
</evidence>
<feature type="non-terminal residue" evidence="3">
    <location>
        <position position="1"/>
    </location>
</feature>
<feature type="region of interest" description="Disordered" evidence="1">
    <location>
        <begin position="1"/>
        <end position="21"/>
    </location>
</feature>
<evidence type="ECO:0000313" key="3">
    <source>
        <dbReference type="EMBL" id="GMS85179.1"/>
    </source>
</evidence>
<organism evidence="3 4">
    <name type="scientific">Pristionchus entomophagus</name>
    <dbReference type="NCBI Taxonomy" id="358040"/>
    <lineage>
        <taxon>Eukaryota</taxon>
        <taxon>Metazoa</taxon>
        <taxon>Ecdysozoa</taxon>
        <taxon>Nematoda</taxon>
        <taxon>Chromadorea</taxon>
        <taxon>Rhabditida</taxon>
        <taxon>Rhabditina</taxon>
        <taxon>Diplogasteromorpha</taxon>
        <taxon>Diplogasteroidea</taxon>
        <taxon>Neodiplogasteridae</taxon>
        <taxon>Pristionchus</taxon>
    </lineage>
</organism>
<dbReference type="EMBL" id="BTSX01000002">
    <property type="protein sequence ID" value="GMS85179.1"/>
    <property type="molecule type" value="Genomic_DNA"/>
</dbReference>
<evidence type="ECO:0000256" key="1">
    <source>
        <dbReference type="SAM" id="MobiDB-lite"/>
    </source>
</evidence>